<accession>A0A8H7J9K9</accession>
<gene>
    <name evidence="3" type="ORF">EKO04_002874</name>
</gene>
<dbReference type="EMBL" id="RZGK01000005">
    <property type="protein sequence ID" value="KAF9698942.1"/>
    <property type="molecule type" value="Genomic_DNA"/>
</dbReference>
<feature type="compositionally biased region" description="Low complexity" evidence="1">
    <location>
        <begin position="30"/>
        <end position="42"/>
    </location>
</feature>
<reference evidence="3" key="2">
    <citation type="submission" date="2020-09" db="EMBL/GenBank/DDBJ databases">
        <title>Reference genome assembly for Australian Ascochyta lentis isolate Al4.</title>
        <authorList>
            <person name="Lee R.C."/>
            <person name="Farfan-Caceres L.M."/>
            <person name="Debler J.W."/>
            <person name="Williams A.H."/>
            <person name="Henares B.M."/>
        </authorList>
    </citation>
    <scope>NUCLEOTIDE SEQUENCE</scope>
    <source>
        <strain evidence="3">Al4</strain>
    </source>
</reference>
<feature type="compositionally biased region" description="Low complexity" evidence="1">
    <location>
        <begin position="378"/>
        <end position="398"/>
    </location>
</feature>
<feature type="compositionally biased region" description="Basic residues" evidence="1">
    <location>
        <begin position="617"/>
        <end position="627"/>
    </location>
</feature>
<feature type="region of interest" description="Disordered" evidence="1">
    <location>
        <begin position="340"/>
        <end position="458"/>
    </location>
</feature>
<dbReference type="OrthoDB" id="5412288at2759"/>
<name>A0A8H7J9K9_9PLEO</name>
<feature type="domain" description="Rrn9" evidence="2">
    <location>
        <begin position="106"/>
        <end position="182"/>
    </location>
</feature>
<evidence type="ECO:0000256" key="1">
    <source>
        <dbReference type="SAM" id="MobiDB-lite"/>
    </source>
</evidence>
<feature type="compositionally biased region" description="Basic residues" evidence="1">
    <location>
        <begin position="245"/>
        <end position="255"/>
    </location>
</feature>
<feature type="region of interest" description="Disordered" evidence="1">
    <location>
        <begin position="614"/>
        <end position="636"/>
    </location>
</feature>
<sequence length="648" mass="71383">MSLFGGDSSAPPTESEYESESDNPPSSIARSPPGSSLRSPPSAQIVGITHGAHDLATEEVAQDLAGNDADSEESDDHEPERPNRWKGPPQTWKGYNAADRQIAESLQQLEDADLAAHLYDAHALKRRVRKPAAEVSMLNNWQNKDAWLKEGKDLQYTDAAGQSQTELVPTKDWTAWPLPPTSLYTLSNGFRRAAVAPEENEWVIGGSGAQDPGEELREEMLGVFLRLAKDNWNKKDWQEEGQLSAKKRGRPKARSRSQSFHSDIDMKDSSGDEFRNGLGEVAHEGRVKRGRKAQTELAIKPTILADDAKAQRLLRPTVASMLDKLDDVALALQRTRLNHFGRGGFGEGSSQSEFTTDAETTERESRSRSQSRTKSASRTKPAIRQPSRPSSTRASRAPKSTKKSPISRVEPEDSDSASDYGAQFGDKDGPETDTSRSPTLRRKRSRSESTMDEDDVSNTRDWSRAGLMDWSEVLGIAAVKGWNQQALARTAQRCSALFGESMSFMPFHEDLATKSSATPVLYTPSAIPAPSESANGVSRSTKRPYFQPGAIRCPHIDCYGHHKDFAMSYRVIEHCMRIHGYDPRSNDSDNEERTHGGVHIDGFLQPITAKQGWLGHGRSKAGGKKRKTEQADFVGPTAMAAAIEEEVS</sequence>
<reference evidence="3" key="1">
    <citation type="submission" date="2018-12" db="EMBL/GenBank/DDBJ databases">
        <authorList>
            <person name="Syme R.A."/>
            <person name="Farfan-Caceres L."/>
            <person name="Lichtenzveig J."/>
        </authorList>
    </citation>
    <scope>NUCLEOTIDE SEQUENCE</scope>
    <source>
        <strain evidence="3">Al4</strain>
    </source>
</reference>
<protein>
    <recommendedName>
        <fullName evidence="2">Rrn9 domain-containing protein</fullName>
    </recommendedName>
</protein>
<evidence type="ECO:0000313" key="4">
    <source>
        <dbReference type="Proteomes" id="UP000651452"/>
    </source>
</evidence>
<feature type="compositionally biased region" description="Low complexity" evidence="1">
    <location>
        <begin position="348"/>
        <end position="358"/>
    </location>
</feature>
<feature type="region of interest" description="Disordered" evidence="1">
    <location>
        <begin position="1"/>
        <end position="95"/>
    </location>
</feature>
<dbReference type="InterPro" id="IPR019622">
    <property type="entry name" value="Rrn9_dom"/>
</dbReference>
<dbReference type="Proteomes" id="UP000651452">
    <property type="component" value="Unassembled WGS sequence"/>
</dbReference>
<feature type="region of interest" description="Disordered" evidence="1">
    <location>
        <begin position="238"/>
        <end position="292"/>
    </location>
</feature>
<dbReference type="Pfam" id="PF10680">
    <property type="entry name" value="RRN9"/>
    <property type="match status" value="1"/>
</dbReference>
<evidence type="ECO:0000313" key="3">
    <source>
        <dbReference type="EMBL" id="KAF9698942.1"/>
    </source>
</evidence>
<dbReference type="AlphaFoldDB" id="A0A8H7J9K9"/>
<organism evidence="3 4">
    <name type="scientific">Ascochyta lentis</name>
    <dbReference type="NCBI Taxonomy" id="205686"/>
    <lineage>
        <taxon>Eukaryota</taxon>
        <taxon>Fungi</taxon>
        <taxon>Dikarya</taxon>
        <taxon>Ascomycota</taxon>
        <taxon>Pezizomycotina</taxon>
        <taxon>Dothideomycetes</taxon>
        <taxon>Pleosporomycetidae</taxon>
        <taxon>Pleosporales</taxon>
        <taxon>Pleosporineae</taxon>
        <taxon>Didymellaceae</taxon>
        <taxon>Ascochyta</taxon>
    </lineage>
</organism>
<proteinExistence type="predicted"/>
<evidence type="ECO:0000259" key="2">
    <source>
        <dbReference type="Pfam" id="PF10680"/>
    </source>
</evidence>
<keyword evidence="4" id="KW-1185">Reference proteome</keyword>
<feature type="compositionally biased region" description="Basic and acidic residues" evidence="1">
    <location>
        <begin position="262"/>
        <end position="287"/>
    </location>
</feature>
<comment type="caution">
    <text evidence="3">The sequence shown here is derived from an EMBL/GenBank/DDBJ whole genome shotgun (WGS) entry which is preliminary data.</text>
</comment>
<feature type="compositionally biased region" description="Basic and acidic residues" evidence="1">
    <location>
        <begin position="425"/>
        <end position="434"/>
    </location>
</feature>